<dbReference type="Pfam" id="PF13280">
    <property type="entry name" value="WYL"/>
    <property type="match status" value="1"/>
</dbReference>
<dbReference type="PANTHER" id="PTHR34580">
    <property type="match status" value="1"/>
</dbReference>
<evidence type="ECO:0000313" key="5">
    <source>
        <dbReference type="Proteomes" id="UP000321249"/>
    </source>
</evidence>
<dbReference type="InterPro" id="IPR057727">
    <property type="entry name" value="WCX_dom"/>
</dbReference>
<evidence type="ECO:0000256" key="1">
    <source>
        <dbReference type="ARBA" id="ARBA00023015"/>
    </source>
</evidence>
<dbReference type="PANTHER" id="PTHR34580:SF1">
    <property type="entry name" value="PROTEIN PAFC"/>
    <property type="match status" value="1"/>
</dbReference>
<dbReference type="GO" id="GO:0003700">
    <property type="term" value="F:DNA-binding transcription factor activity"/>
    <property type="evidence" value="ECO:0007669"/>
    <property type="project" value="InterPro"/>
</dbReference>
<dbReference type="InterPro" id="IPR026881">
    <property type="entry name" value="WYL_dom"/>
</dbReference>
<reference evidence="4 5" key="1">
    <citation type="journal article" date="2015" name="J. Microbiol.">
        <title>Sphingosinicella ginsenosidimutans sp. nov., with ginsenoside converting activity.</title>
        <authorList>
            <person name="Kim J.K."/>
            <person name="Kang M.S."/>
            <person name="Park S.C."/>
            <person name="Kim K.M."/>
            <person name="Choi K."/>
            <person name="Yoon M.H."/>
            <person name="Im W.T."/>
        </authorList>
    </citation>
    <scope>NUCLEOTIDE SEQUENCE [LARGE SCALE GENOMIC DNA]</scope>
    <source>
        <strain evidence="4 5">BS-11</strain>
    </source>
</reference>
<accession>A0A5C6TPW2</accession>
<keyword evidence="1" id="KW-0805">Transcription regulation</keyword>
<keyword evidence="2" id="KW-0804">Transcription</keyword>
<protein>
    <submittedName>
        <fullName evidence="4">YafY family transcriptional regulator</fullName>
    </submittedName>
</protein>
<name>A0A5C6TPW2_9SPHN</name>
<proteinExistence type="predicted"/>
<gene>
    <name evidence="4" type="ORF">FRZ32_00685</name>
</gene>
<dbReference type="PROSITE" id="PS51000">
    <property type="entry name" value="HTH_DEOR_2"/>
    <property type="match status" value="1"/>
</dbReference>
<comment type="caution">
    <text evidence="4">The sequence shown here is derived from an EMBL/GenBank/DDBJ whole genome shotgun (WGS) entry which is preliminary data.</text>
</comment>
<dbReference type="InterPro" id="IPR051534">
    <property type="entry name" value="CBASS_pafABC_assoc_protein"/>
</dbReference>
<keyword evidence="5" id="KW-1185">Reference proteome</keyword>
<dbReference type="Pfam" id="PF25583">
    <property type="entry name" value="WCX"/>
    <property type="match status" value="1"/>
</dbReference>
<evidence type="ECO:0000313" key="4">
    <source>
        <dbReference type="EMBL" id="TXC62299.1"/>
    </source>
</evidence>
<dbReference type="Proteomes" id="UP000321249">
    <property type="component" value="Unassembled WGS sequence"/>
</dbReference>
<dbReference type="InterPro" id="IPR013196">
    <property type="entry name" value="HTH_11"/>
</dbReference>
<dbReference type="InterPro" id="IPR028349">
    <property type="entry name" value="PafC-like"/>
</dbReference>
<dbReference type="PROSITE" id="PS52050">
    <property type="entry name" value="WYL"/>
    <property type="match status" value="1"/>
</dbReference>
<dbReference type="SUPFAM" id="SSF46785">
    <property type="entry name" value="Winged helix' DNA-binding domain"/>
    <property type="match status" value="1"/>
</dbReference>
<organism evidence="4 5">
    <name type="scientific">Allosphingosinicella ginsenosidimutans</name>
    <dbReference type="NCBI Taxonomy" id="1176539"/>
    <lineage>
        <taxon>Bacteria</taxon>
        <taxon>Pseudomonadati</taxon>
        <taxon>Pseudomonadota</taxon>
        <taxon>Alphaproteobacteria</taxon>
        <taxon>Sphingomonadales</taxon>
        <taxon>Sphingomonadaceae</taxon>
        <taxon>Allosphingosinicella</taxon>
    </lineage>
</organism>
<evidence type="ECO:0000259" key="3">
    <source>
        <dbReference type="PROSITE" id="PS51000"/>
    </source>
</evidence>
<dbReference type="InterPro" id="IPR001034">
    <property type="entry name" value="DeoR_HTH"/>
</dbReference>
<dbReference type="AlphaFoldDB" id="A0A5C6TPW2"/>
<dbReference type="InterPro" id="IPR036388">
    <property type="entry name" value="WH-like_DNA-bd_sf"/>
</dbReference>
<dbReference type="InterPro" id="IPR036390">
    <property type="entry name" value="WH_DNA-bd_sf"/>
</dbReference>
<evidence type="ECO:0000256" key="2">
    <source>
        <dbReference type="ARBA" id="ARBA00023163"/>
    </source>
</evidence>
<sequence>MRASRLLSILITLQTHGRVTAAALAERFEVSQRTIYRDVDALSAAGVPVYADRGPGGGFALLDGYRTRLTGLTAAEAEAVLLMGLGGPMEELGIGEAASAARLKLLAALPPGAGDAALRVADRFHLDPADWYRRPMPAERLGEVASAVWAQRRIAIRYESWAGERRRTLDPLGLVLKGGRWYLVARAGEALRTYRLAGIRDFELLDETFDRPAGFDIAAHWTAEVARFERSLQQGTADLIVHPEAMSTIDRLGADAAEAIHAATPDDRGRRRATIPIESIAHAAGLLLGFRDRIEVLAPDELRAELRASAARIATLYSQSGT</sequence>
<dbReference type="PIRSF" id="PIRSF016838">
    <property type="entry name" value="PafC"/>
    <property type="match status" value="1"/>
</dbReference>
<dbReference type="Pfam" id="PF08279">
    <property type="entry name" value="HTH_11"/>
    <property type="match status" value="1"/>
</dbReference>
<dbReference type="RefSeq" id="WP_147041687.1">
    <property type="nucleotide sequence ID" value="NZ_BAABIR010000001.1"/>
</dbReference>
<dbReference type="OrthoDB" id="9807255at2"/>
<dbReference type="EMBL" id="VOQQ01000001">
    <property type="protein sequence ID" value="TXC62299.1"/>
    <property type="molecule type" value="Genomic_DNA"/>
</dbReference>
<feature type="domain" description="HTH deoR-type" evidence="3">
    <location>
        <begin position="2"/>
        <end position="60"/>
    </location>
</feature>
<dbReference type="Gene3D" id="1.10.10.10">
    <property type="entry name" value="Winged helix-like DNA-binding domain superfamily/Winged helix DNA-binding domain"/>
    <property type="match status" value="1"/>
</dbReference>